<sequence>MSTTALVHSLVHILRPARPQAALVTLTLHRQPNYLRSPSRNVAICLRTSSATTIGNCSIRTSSRTCTETDVGDDGGGGRGDAPPRKRKRKESCEDDFTLFDLDDENREHQKFDGSVAKNGRVL</sequence>
<evidence type="ECO:0000256" key="1">
    <source>
        <dbReference type="SAM" id="MobiDB-lite"/>
    </source>
</evidence>
<dbReference type="AlphaFoldDB" id="A0A914I484"/>
<evidence type="ECO:0000313" key="3">
    <source>
        <dbReference type="WBParaSite" id="Gr19_v10_g7359.t1"/>
    </source>
</evidence>
<protein>
    <submittedName>
        <fullName evidence="3">Uncharacterized protein</fullName>
    </submittedName>
</protein>
<organism evidence="2 3">
    <name type="scientific">Globodera rostochiensis</name>
    <name type="common">Golden nematode worm</name>
    <name type="synonym">Heterodera rostochiensis</name>
    <dbReference type="NCBI Taxonomy" id="31243"/>
    <lineage>
        <taxon>Eukaryota</taxon>
        <taxon>Metazoa</taxon>
        <taxon>Ecdysozoa</taxon>
        <taxon>Nematoda</taxon>
        <taxon>Chromadorea</taxon>
        <taxon>Rhabditida</taxon>
        <taxon>Tylenchina</taxon>
        <taxon>Tylenchomorpha</taxon>
        <taxon>Tylenchoidea</taxon>
        <taxon>Heteroderidae</taxon>
        <taxon>Heteroderinae</taxon>
        <taxon>Globodera</taxon>
    </lineage>
</organism>
<keyword evidence="2" id="KW-1185">Reference proteome</keyword>
<dbReference type="Proteomes" id="UP000887572">
    <property type="component" value="Unplaced"/>
</dbReference>
<evidence type="ECO:0000313" key="2">
    <source>
        <dbReference type="Proteomes" id="UP000887572"/>
    </source>
</evidence>
<name>A0A914I484_GLORO</name>
<feature type="region of interest" description="Disordered" evidence="1">
    <location>
        <begin position="65"/>
        <end position="92"/>
    </location>
</feature>
<proteinExistence type="predicted"/>
<dbReference type="WBParaSite" id="Gr19_v10_g7359.t1">
    <property type="protein sequence ID" value="Gr19_v10_g7359.t1"/>
    <property type="gene ID" value="Gr19_v10_g7359"/>
</dbReference>
<reference evidence="3" key="1">
    <citation type="submission" date="2022-11" db="UniProtKB">
        <authorList>
            <consortium name="WormBaseParasite"/>
        </authorList>
    </citation>
    <scope>IDENTIFICATION</scope>
</reference>
<accession>A0A914I484</accession>